<accession>A0A221VZG9</accession>
<evidence type="ECO:0000313" key="5">
    <source>
        <dbReference type="EMBL" id="ASO18904.1"/>
    </source>
</evidence>
<dbReference type="SUPFAM" id="SSF52777">
    <property type="entry name" value="CoA-dependent acyltransferases"/>
    <property type="match status" value="2"/>
</dbReference>
<dbReference type="InterPro" id="IPR020806">
    <property type="entry name" value="PKS_PP-bd"/>
</dbReference>
<dbReference type="InterPro" id="IPR045851">
    <property type="entry name" value="AMP-bd_C_sf"/>
</dbReference>
<gene>
    <name evidence="5" type="primary">dhbF</name>
    <name evidence="5" type="ORF">AHOG_06260</name>
</gene>
<dbReference type="PANTHER" id="PTHR45527:SF1">
    <property type="entry name" value="FATTY ACID SYNTHASE"/>
    <property type="match status" value="1"/>
</dbReference>
<proteinExistence type="predicted"/>
<dbReference type="GO" id="GO:0047527">
    <property type="term" value="F:2,3-dihydroxybenzoate-serine ligase activity"/>
    <property type="evidence" value="ECO:0007669"/>
    <property type="project" value="TreeGrafter"/>
</dbReference>
<dbReference type="Pfam" id="PF13193">
    <property type="entry name" value="AMP-binding_C"/>
    <property type="match status" value="1"/>
</dbReference>
<feature type="compositionally biased region" description="Low complexity" evidence="4">
    <location>
        <begin position="11"/>
        <end position="38"/>
    </location>
</feature>
<evidence type="ECO:0000256" key="2">
    <source>
        <dbReference type="ARBA" id="ARBA00022450"/>
    </source>
</evidence>
<dbReference type="SMART" id="SM00823">
    <property type="entry name" value="PKS_PP"/>
    <property type="match status" value="1"/>
</dbReference>
<feature type="region of interest" description="Disordered" evidence="4">
    <location>
        <begin position="270"/>
        <end position="298"/>
    </location>
</feature>
<dbReference type="EMBL" id="CP022521">
    <property type="protein sequence ID" value="ASO18904.1"/>
    <property type="molecule type" value="Genomic_DNA"/>
</dbReference>
<dbReference type="Pfam" id="PF00550">
    <property type="entry name" value="PP-binding"/>
    <property type="match status" value="1"/>
</dbReference>
<dbReference type="InterPro" id="IPR020845">
    <property type="entry name" value="AMP-binding_CS"/>
</dbReference>
<evidence type="ECO:0000256" key="4">
    <source>
        <dbReference type="SAM" id="MobiDB-lite"/>
    </source>
</evidence>
<reference evidence="5 6" key="1">
    <citation type="submission" date="2017-07" db="EMBL/GenBank/DDBJ databases">
        <title>Complete genome sequence of Actinoalloteichus hoggarensis DSM 45943, type strain of Actinoalloteichus hoggarensis.</title>
        <authorList>
            <person name="Ruckert C."/>
            <person name="Nouioui I."/>
            <person name="Willmese J."/>
            <person name="van Wezel G."/>
            <person name="Klenk H.-P."/>
            <person name="Kalinowski J."/>
            <person name="Zotchev S.B."/>
        </authorList>
    </citation>
    <scope>NUCLEOTIDE SEQUENCE [LARGE SCALE GENOMIC DNA]</scope>
    <source>
        <strain evidence="5 6">DSM 45943</strain>
    </source>
</reference>
<dbReference type="KEGG" id="ahg:AHOG_06260"/>
<evidence type="ECO:0000256" key="1">
    <source>
        <dbReference type="ARBA" id="ARBA00001957"/>
    </source>
</evidence>
<dbReference type="Gene3D" id="3.30.559.30">
    <property type="entry name" value="Nonribosomal peptide synthetase, condensation domain"/>
    <property type="match status" value="1"/>
</dbReference>
<dbReference type="RefSeq" id="WP_093940514.1">
    <property type="nucleotide sequence ID" value="NZ_CP022521.1"/>
</dbReference>
<dbReference type="GO" id="GO:0031177">
    <property type="term" value="F:phosphopantetheine binding"/>
    <property type="evidence" value="ECO:0007669"/>
    <property type="project" value="InterPro"/>
</dbReference>
<sequence length="1372" mass="143237">MTDVIDPRPPVGAAGMGASSAVATNPAAAVHSFSAEETGPPPPAGPESADPGATQAPALPLTAAQHEVWLAQRLRQADPTYNTGGCLEIPGSLRRAAFVAALRTAVRETESLRLRFTESNGEVRQTVGDAAELDRAVGEWLIVRDLRGDPAPAASAVRWMHEDLAVPRDPLRDRLFGFAVFVLPDDRTLWYQRVHHLLLDGYSSALLLRRVAALYSAAASGATPPATPFGPLAVLLAEEAAYRESPAAVRDRRFWADRLAEAAESGGASAVASQCLGGDSTTGGAAETPSGGRASGALAAESTGARLLPSAVVSEPAATEPAAAATTVVDTAAAADSPPPDAVPSDAGPSDAGPITDGPTFAPVIPAEPAARSAASTGLDRVGSEAAADDVEPNLPTDRSGRTSPGLPTATAATSVSSALAALPVSGTRSRWRLSWSAEDAARLSASARRTGTGWSVFLLSALAGFLTPPNGPQEVTLGLAVKGRAGGLALSVPGMTADILPLRIPVSPWQTQAELVRQVAAEAREVVLHQRLPQRELRAMRDPGDRGPLYGATVNINRVGRPLRFGEHVASLHQFESGGRHAGLSIDVHDGPDGGIDIDLLGDRGVGAELGLDELGRGLAAYLTAFVALDSDRPIASIPRVSEDERERLLRWGTGCPPPPEQTLAELFAAQVAATPAAPALVFEDREWSYAELSARVNRLARLLVSQGVGPERVVGIALPRTPDSVVATLAVAVAGGAFLPIDGELPPDRIRTMLSDARPMLLITDQAGAVARQDDVDRSWTPLDQESAEVRAALAAISAEPLGDADRLAPTSPADAAYLIYTSGSTGLPKGVVVEHRGLAALATTRRTGWTLAPGDRLLRFASPGFDAAVWELLQAVTHGAALVCAPAHRLRPGPELTRLFADQRITHVVLSPSTVAALPPDGLAEVRTLVVGGEACPPDLVRQRAGTRVLINAYGPTEVTVCSAMSDPLATTDRPAVGRPVSGMRVLVLDASLRLVPPRTVGEVYLAGPGVARGYLNQPALTALRFLPDPFDPTGARMYRTGDLAWWDDEGRLHVTGRTDAQVKVRGVRVELGEIESVLLDHPEIAAAAVILRTDDPGDPRLFAYARPVEGTSPSSAAVREHCARTLPRHLVPWHCEFLTDLPRTPSGKVDRRALAGRIPPVEVVSARFVPPRGAGEERIAAVWRDVLGRSMVGSGDNFFDLGGHSLSMTRLHKALVELTGRDVSLADLYAHPTVAEQARLFADRSDSASARPAAWQEPGRGLPPSASTPIRPQPGAGPSASGSGASGPGAGFAGFLAVRPGEDVVAVGEEVPAVGRGPDANAGPTSGPDARPESDLAARPESDLAARRRRTIAARNSARTRRGAPHDG</sequence>
<dbReference type="InterPro" id="IPR036736">
    <property type="entry name" value="ACP-like_sf"/>
</dbReference>
<dbReference type="InterPro" id="IPR009081">
    <property type="entry name" value="PP-bd_ACP"/>
</dbReference>
<dbReference type="GO" id="GO:0043041">
    <property type="term" value="P:amino acid activation for nonribosomal peptide biosynthetic process"/>
    <property type="evidence" value="ECO:0007669"/>
    <property type="project" value="TreeGrafter"/>
</dbReference>
<dbReference type="PROSITE" id="PS00455">
    <property type="entry name" value="AMP_BINDING"/>
    <property type="match status" value="1"/>
</dbReference>
<evidence type="ECO:0000313" key="6">
    <source>
        <dbReference type="Proteomes" id="UP000204221"/>
    </source>
</evidence>
<dbReference type="GO" id="GO:0008610">
    <property type="term" value="P:lipid biosynthetic process"/>
    <property type="evidence" value="ECO:0007669"/>
    <property type="project" value="UniProtKB-ARBA"/>
</dbReference>
<dbReference type="GO" id="GO:0009366">
    <property type="term" value="C:enterobactin synthetase complex"/>
    <property type="evidence" value="ECO:0007669"/>
    <property type="project" value="TreeGrafter"/>
</dbReference>
<dbReference type="Gene3D" id="3.30.559.10">
    <property type="entry name" value="Chloramphenicol acetyltransferase-like domain"/>
    <property type="match status" value="1"/>
</dbReference>
<dbReference type="Pfam" id="PF00501">
    <property type="entry name" value="AMP-binding"/>
    <property type="match status" value="1"/>
</dbReference>
<dbReference type="Pfam" id="PF00668">
    <property type="entry name" value="Condensation"/>
    <property type="match status" value="2"/>
</dbReference>
<evidence type="ECO:0000256" key="3">
    <source>
        <dbReference type="ARBA" id="ARBA00022553"/>
    </source>
</evidence>
<protein>
    <submittedName>
        <fullName evidence="5">Dimodular nonribosomal peptide synthase</fullName>
    </submittedName>
</protein>
<keyword evidence="3" id="KW-0597">Phosphoprotein</keyword>
<dbReference type="PROSITE" id="PS50075">
    <property type="entry name" value="CARRIER"/>
    <property type="match status" value="1"/>
</dbReference>
<dbReference type="SUPFAM" id="SSF56801">
    <property type="entry name" value="Acetyl-CoA synthetase-like"/>
    <property type="match status" value="1"/>
</dbReference>
<dbReference type="InterPro" id="IPR029058">
    <property type="entry name" value="AB_hydrolase_fold"/>
</dbReference>
<feature type="region of interest" description="Disordered" evidence="4">
    <location>
        <begin position="330"/>
        <end position="412"/>
    </location>
</feature>
<name>A0A221VZG9_9PSEU</name>
<dbReference type="GO" id="GO:0005829">
    <property type="term" value="C:cytosol"/>
    <property type="evidence" value="ECO:0007669"/>
    <property type="project" value="TreeGrafter"/>
</dbReference>
<keyword evidence="6" id="KW-1185">Reference proteome</keyword>
<dbReference type="Gene3D" id="3.40.50.12780">
    <property type="entry name" value="N-terminal domain of ligase-like"/>
    <property type="match status" value="1"/>
</dbReference>
<dbReference type="InterPro" id="IPR023213">
    <property type="entry name" value="CAT-like_dom_sf"/>
</dbReference>
<dbReference type="PANTHER" id="PTHR45527">
    <property type="entry name" value="NONRIBOSOMAL PEPTIDE SYNTHETASE"/>
    <property type="match status" value="1"/>
</dbReference>
<dbReference type="InterPro" id="IPR001242">
    <property type="entry name" value="Condensation_dom"/>
</dbReference>
<feature type="compositionally biased region" description="Low complexity" evidence="4">
    <location>
        <begin position="343"/>
        <end position="352"/>
    </location>
</feature>
<comment type="cofactor">
    <cofactor evidence="1">
        <name>pantetheine 4'-phosphate</name>
        <dbReference type="ChEBI" id="CHEBI:47942"/>
    </cofactor>
</comment>
<dbReference type="SUPFAM" id="SSF47336">
    <property type="entry name" value="ACP-like"/>
    <property type="match status" value="1"/>
</dbReference>
<feature type="compositionally biased region" description="Basic and acidic residues" evidence="4">
    <location>
        <begin position="1334"/>
        <end position="1350"/>
    </location>
</feature>
<feature type="compositionally biased region" description="Low complexity" evidence="4">
    <location>
        <begin position="46"/>
        <end position="55"/>
    </location>
</feature>
<dbReference type="Proteomes" id="UP000204221">
    <property type="component" value="Chromosome"/>
</dbReference>
<feature type="compositionally biased region" description="Basic residues" evidence="4">
    <location>
        <begin position="1351"/>
        <end position="1372"/>
    </location>
</feature>
<feature type="region of interest" description="Disordered" evidence="4">
    <location>
        <begin position="1253"/>
        <end position="1291"/>
    </location>
</feature>
<dbReference type="InterPro" id="IPR010071">
    <property type="entry name" value="AA_adenyl_dom"/>
</dbReference>
<dbReference type="InterPro" id="IPR025110">
    <property type="entry name" value="AMP-bd_C"/>
</dbReference>
<keyword evidence="2" id="KW-0596">Phosphopantetheine</keyword>
<organism evidence="5 6">
    <name type="scientific">Actinoalloteichus hoggarensis</name>
    <dbReference type="NCBI Taxonomy" id="1470176"/>
    <lineage>
        <taxon>Bacteria</taxon>
        <taxon>Bacillati</taxon>
        <taxon>Actinomycetota</taxon>
        <taxon>Actinomycetes</taxon>
        <taxon>Pseudonocardiales</taxon>
        <taxon>Pseudonocardiaceae</taxon>
        <taxon>Actinoalloteichus</taxon>
    </lineage>
</organism>
<dbReference type="Gene3D" id="3.30.300.30">
    <property type="match status" value="1"/>
</dbReference>
<feature type="region of interest" description="Disordered" evidence="4">
    <location>
        <begin position="1314"/>
        <end position="1372"/>
    </location>
</feature>
<dbReference type="GO" id="GO:0009239">
    <property type="term" value="P:enterobactin biosynthetic process"/>
    <property type="evidence" value="ECO:0007669"/>
    <property type="project" value="TreeGrafter"/>
</dbReference>
<dbReference type="NCBIfam" id="TIGR01733">
    <property type="entry name" value="AA-adenyl-dom"/>
    <property type="match status" value="1"/>
</dbReference>
<dbReference type="Gene3D" id="3.40.50.1820">
    <property type="entry name" value="alpha/beta hydrolase"/>
    <property type="match status" value="1"/>
</dbReference>
<feature type="region of interest" description="Disordered" evidence="4">
    <location>
        <begin position="1"/>
        <end position="55"/>
    </location>
</feature>
<dbReference type="OrthoDB" id="2472181at2"/>
<dbReference type="InterPro" id="IPR042099">
    <property type="entry name" value="ANL_N_sf"/>
</dbReference>
<dbReference type="InterPro" id="IPR000873">
    <property type="entry name" value="AMP-dep_synth/lig_dom"/>
</dbReference>
<feature type="compositionally biased region" description="Low complexity" evidence="4">
    <location>
        <begin position="1278"/>
        <end position="1287"/>
    </location>
</feature>